<dbReference type="InterPro" id="IPR036396">
    <property type="entry name" value="Cyt_P450_sf"/>
</dbReference>
<dbReference type="InterPro" id="IPR002397">
    <property type="entry name" value="Cyt_P450_B"/>
</dbReference>
<dbReference type="InterPro" id="IPR017972">
    <property type="entry name" value="Cyt_P450_CS"/>
</dbReference>
<name>A0A9W6PAP4_9ACTN</name>
<dbReference type="Pfam" id="PF00067">
    <property type="entry name" value="p450"/>
    <property type="match status" value="2"/>
</dbReference>
<dbReference type="SUPFAM" id="SSF48264">
    <property type="entry name" value="Cytochrome P450"/>
    <property type="match status" value="1"/>
</dbReference>
<evidence type="ECO:0000256" key="1">
    <source>
        <dbReference type="ARBA" id="ARBA00010617"/>
    </source>
</evidence>
<evidence type="ECO:0000256" key="2">
    <source>
        <dbReference type="ARBA" id="ARBA00022617"/>
    </source>
</evidence>
<gene>
    <name evidence="8" type="ORF">Nans01_44120</name>
</gene>
<organism evidence="8 9">
    <name type="scientific">Nocardiopsis ansamitocini</name>
    <dbReference type="NCBI Taxonomy" id="1670832"/>
    <lineage>
        <taxon>Bacteria</taxon>
        <taxon>Bacillati</taxon>
        <taxon>Actinomycetota</taxon>
        <taxon>Actinomycetes</taxon>
        <taxon>Streptosporangiales</taxon>
        <taxon>Nocardiopsidaceae</taxon>
        <taxon>Nocardiopsis</taxon>
    </lineage>
</organism>
<dbReference type="PANTHER" id="PTHR46696">
    <property type="entry name" value="P450, PUTATIVE (EUROFUNG)-RELATED"/>
    <property type="match status" value="1"/>
</dbReference>
<dbReference type="AlphaFoldDB" id="A0A9W6PAP4"/>
<dbReference type="PROSITE" id="PS00086">
    <property type="entry name" value="CYTOCHROME_P450"/>
    <property type="match status" value="1"/>
</dbReference>
<keyword evidence="9" id="KW-1185">Reference proteome</keyword>
<dbReference type="GO" id="GO:0005506">
    <property type="term" value="F:iron ion binding"/>
    <property type="evidence" value="ECO:0007669"/>
    <property type="project" value="InterPro"/>
</dbReference>
<evidence type="ECO:0000256" key="4">
    <source>
        <dbReference type="ARBA" id="ARBA00023002"/>
    </source>
</evidence>
<evidence type="ECO:0000313" key="8">
    <source>
        <dbReference type="EMBL" id="GLU50061.1"/>
    </source>
</evidence>
<dbReference type="CDD" id="cd11029">
    <property type="entry name" value="CYP107-like"/>
    <property type="match status" value="1"/>
</dbReference>
<dbReference type="Proteomes" id="UP001165092">
    <property type="component" value="Unassembled WGS sequence"/>
</dbReference>
<dbReference type="GO" id="GO:0004497">
    <property type="term" value="F:monooxygenase activity"/>
    <property type="evidence" value="ECO:0007669"/>
    <property type="project" value="UniProtKB-KW"/>
</dbReference>
<dbReference type="PRINTS" id="PR00385">
    <property type="entry name" value="P450"/>
</dbReference>
<dbReference type="Gene3D" id="1.10.630.10">
    <property type="entry name" value="Cytochrome P450"/>
    <property type="match status" value="1"/>
</dbReference>
<evidence type="ECO:0000256" key="3">
    <source>
        <dbReference type="ARBA" id="ARBA00022723"/>
    </source>
</evidence>
<dbReference type="GO" id="GO:0016705">
    <property type="term" value="F:oxidoreductase activity, acting on paired donors, with incorporation or reduction of molecular oxygen"/>
    <property type="evidence" value="ECO:0007669"/>
    <property type="project" value="InterPro"/>
</dbReference>
<dbReference type="FunFam" id="1.10.630.10:FF:000018">
    <property type="entry name" value="Cytochrome P450 monooxygenase"/>
    <property type="match status" value="1"/>
</dbReference>
<keyword evidence="5 7" id="KW-0408">Iron</keyword>
<dbReference type="InterPro" id="IPR001128">
    <property type="entry name" value="Cyt_P450"/>
</dbReference>
<sequence>MVWAVTGHAELETVLTSRSFSRSSDNWRALQEGEIPEDWPMMGNVLLRNMLTSDNLDHRRLRGLVAKAFTPRRIEEMEPAIESIVTRLIEQLRAADGPVDLRAEFAFPLPMLVLSELFGIGEQDRPRLVALVRKGFGSAVMTPEEGAAFYGEIHSVFSSLIEARRAAPTDDLASALIAARDEGDQLTDAELVDMLFLFVAAGFETTEGAICNTVRALLTHPEQLELVRSGKVGWDAVVEEVLRWDTSLFTLPFSYALEDTDLGGVHVAKGDAILLCYGSAGRDEQHHGSAADTFDVTRPPSRHLAFGRGPHHCMGAPLARKEMTIALPRLFEEFPDLALHGDPARLDPVASIMTNTVQTLPVTYSR</sequence>
<accession>A0A9W6PAP4</accession>
<reference evidence="8" key="1">
    <citation type="submission" date="2023-02" db="EMBL/GenBank/DDBJ databases">
        <title>Nocardiopsis ansamitocini NBRC 112285.</title>
        <authorList>
            <person name="Ichikawa N."/>
            <person name="Sato H."/>
            <person name="Tonouchi N."/>
        </authorList>
    </citation>
    <scope>NUCLEOTIDE SEQUENCE</scope>
    <source>
        <strain evidence="8">NBRC 112285</strain>
    </source>
</reference>
<evidence type="ECO:0000256" key="6">
    <source>
        <dbReference type="ARBA" id="ARBA00023033"/>
    </source>
</evidence>
<dbReference type="EMBL" id="BSQG01000011">
    <property type="protein sequence ID" value="GLU50061.1"/>
    <property type="molecule type" value="Genomic_DNA"/>
</dbReference>
<dbReference type="PRINTS" id="PR00359">
    <property type="entry name" value="BP450"/>
</dbReference>
<evidence type="ECO:0000256" key="7">
    <source>
        <dbReference type="RuleBase" id="RU000461"/>
    </source>
</evidence>
<comment type="similarity">
    <text evidence="1 7">Belongs to the cytochrome P450 family.</text>
</comment>
<evidence type="ECO:0000256" key="5">
    <source>
        <dbReference type="ARBA" id="ARBA00023004"/>
    </source>
</evidence>
<dbReference type="GO" id="GO:0020037">
    <property type="term" value="F:heme binding"/>
    <property type="evidence" value="ECO:0007669"/>
    <property type="project" value="InterPro"/>
</dbReference>
<comment type="caution">
    <text evidence="8">The sequence shown here is derived from an EMBL/GenBank/DDBJ whole genome shotgun (WGS) entry which is preliminary data.</text>
</comment>
<protein>
    <submittedName>
        <fullName evidence="8">Cytochrome P450</fullName>
    </submittedName>
</protein>
<dbReference type="PANTHER" id="PTHR46696:SF1">
    <property type="entry name" value="CYTOCHROME P450 YJIB-RELATED"/>
    <property type="match status" value="1"/>
</dbReference>
<keyword evidence="6 7" id="KW-0503">Monooxygenase</keyword>
<evidence type="ECO:0000313" key="9">
    <source>
        <dbReference type="Proteomes" id="UP001165092"/>
    </source>
</evidence>
<proteinExistence type="inferred from homology"/>
<keyword evidence="3 7" id="KW-0479">Metal-binding</keyword>
<keyword evidence="2 7" id="KW-0349">Heme</keyword>
<keyword evidence="4 7" id="KW-0560">Oxidoreductase</keyword>